<gene>
    <name evidence="1" type="ORF">HPB51_020022</name>
</gene>
<dbReference type="EMBL" id="JABSTU010000003">
    <property type="protein sequence ID" value="KAH8036201.1"/>
    <property type="molecule type" value="Genomic_DNA"/>
</dbReference>
<dbReference type="Proteomes" id="UP000821866">
    <property type="component" value="Chromosome 11"/>
</dbReference>
<reference evidence="1" key="1">
    <citation type="journal article" date="2020" name="Cell">
        <title>Large-Scale Comparative Analyses of Tick Genomes Elucidate Their Genetic Diversity and Vector Capacities.</title>
        <authorList>
            <consortium name="Tick Genome and Microbiome Consortium (TIGMIC)"/>
            <person name="Jia N."/>
            <person name="Wang J."/>
            <person name="Shi W."/>
            <person name="Du L."/>
            <person name="Sun Y."/>
            <person name="Zhan W."/>
            <person name="Jiang J.F."/>
            <person name="Wang Q."/>
            <person name="Zhang B."/>
            <person name="Ji P."/>
            <person name="Bell-Sakyi L."/>
            <person name="Cui X.M."/>
            <person name="Yuan T.T."/>
            <person name="Jiang B.G."/>
            <person name="Yang W.F."/>
            <person name="Lam T.T."/>
            <person name="Chang Q.C."/>
            <person name="Ding S.J."/>
            <person name="Wang X.J."/>
            <person name="Zhu J.G."/>
            <person name="Ruan X.D."/>
            <person name="Zhao L."/>
            <person name="Wei J.T."/>
            <person name="Ye R.Z."/>
            <person name="Que T.C."/>
            <person name="Du C.H."/>
            <person name="Zhou Y.H."/>
            <person name="Cheng J.X."/>
            <person name="Dai P.F."/>
            <person name="Guo W.B."/>
            <person name="Han X.H."/>
            <person name="Huang E.J."/>
            <person name="Li L.F."/>
            <person name="Wei W."/>
            <person name="Gao Y.C."/>
            <person name="Liu J.Z."/>
            <person name="Shao H.Z."/>
            <person name="Wang X."/>
            <person name="Wang C.C."/>
            <person name="Yang T.C."/>
            <person name="Huo Q.B."/>
            <person name="Li W."/>
            <person name="Chen H.Y."/>
            <person name="Chen S.E."/>
            <person name="Zhou L.G."/>
            <person name="Ni X.B."/>
            <person name="Tian J.H."/>
            <person name="Sheng Y."/>
            <person name="Liu T."/>
            <person name="Pan Y.S."/>
            <person name="Xia L.Y."/>
            <person name="Li J."/>
            <person name="Zhao F."/>
            <person name="Cao W.C."/>
        </authorList>
    </citation>
    <scope>NUCLEOTIDE SEQUENCE</scope>
    <source>
        <strain evidence="1">Rmic-2018</strain>
    </source>
</reference>
<proteinExistence type="predicted"/>
<sequence>MGEEAKQAEKMVNALCALHNFLMHRGTVDEDAYCGPGFADSVDGLEQRRSGHWRELLAQPPMQVARTQARHFAKAPRQVRNLYASYFFSEESKVPWQDKIWCPVKRGPDAALPAAQ</sequence>
<dbReference type="AlphaFoldDB" id="A0A9J6EP56"/>
<name>A0A9J6EP56_RHIMP</name>
<organism evidence="1 2">
    <name type="scientific">Rhipicephalus microplus</name>
    <name type="common">Cattle tick</name>
    <name type="synonym">Boophilus microplus</name>
    <dbReference type="NCBI Taxonomy" id="6941"/>
    <lineage>
        <taxon>Eukaryota</taxon>
        <taxon>Metazoa</taxon>
        <taxon>Ecdysozoa</taxon>
        <taxon>Arthropoda</taxon>
        <taxon>Chelicerata</taxon>
        <taxon>Arachnida</taxon>
        <taxon>Acari</taxon>
        <taxon>Parasitiformes</taxon>
        <taxon>Ixodida</taxon>
        <taxon>Ixodoidea</taxon>
        <taxon>Ixodidae</taxon>
        <taxon>Rhipicephalinae</taxon>
        <taxon>Rhipicephalus</taxon>
        <taxon>Boophilus</taxon>
    </lineage>
</organism>
<dbReference type="VEuPathDB" id="VectorBase:LOC119169774"/>
<evidence type="ECO:0000313" key="2">
    <source>
        <dbReference type="Proteomes" id="UP000821866"/>
    </source>
</evidence>
<protein>
    <submittedName>
        <fullName evidence="1">Uncharacterized protein</fullName>
    </submittedName>
</protein>
<evidence type="ECO:0000313" key="1">
    <source>
        <dbReference type="EMBL" id="KAH8036201.1"/>
    </source>
</evidence>
<keyword evidence="2" id="KW-1185">Reference proteome</keyword>
<accession>A0A9J6EP56</accession>
<comment type="caution">
    <text evidence="1">The sequence shown here is derived from an EMBL/GenBank/DDBJ whole genome shotgun (WGS) entry which is preliminary data.</text>
</comment>
<reference evidence="1" key="2">
    <citation type="submission" date="2021-09" db="EMBL/GenBank/DDBJ databases">
        <authorList>
            <person name="Jia N."/>
            <person name="Wang J."/>
            <person name="Shi W."/>
            <person name="Du L."/>
            <person name="Sun Y."/>
            <person name="Zhan W."/>
            <person name="Jiang J."/>
            <person name="Wang Q."/>
            <person name="Zhang B."/>
            <person name="Ji P."/>
            <person name="Sakyi L.B."/>
            <person name="Cui X."/>
            <person name="Yuan T."/>
            <person name="Jiang B."/>
            <person name="Yang W."/>
            <person name="Lam T.T.-Y."/>
            <person name="Chang Q."/>
            <person name="Ding S."/>
            <person name="Wang X."/>
            <person name="Zhu J."/>
            <person name="Ruan X."/>
            <person name="Zhao L."/>
            <person name="Wei J."/>
            <person name="Que T."/>
            <person name="Du C."/>
            <person name="Cheng J."/>
            <person name="Dai P."/>
            <person name="Han X."/>
            <person name="Huang E."/>
            <person name="Gao Y."/>
            <person name="Liu J."/>
            <person name="Shao H."/>
            <person name="Ye R."/>
            <person name="Li L."/>
            <person name="Wei W."/>
            <person name="Wang X."/>
            <person name="Wang C."/>
            <person name="Huo Q."/>
            <person name="Li W."/>
            <person name="Guo W."/>
            <person name="Chen H."/>
            <person name="Chen S."/>
            <person name="Zhou L."/>
            <person name="Zhou L."/>
            <person name="Ni X."/>
            <person name="Tian J."/>
            <person name="Zhou Y."/>
            <person name="Sheng Y."/>
            <person name="Liu T."/>
            <person name="Pan Y."/>
            <person name="Xia L."/>
            <person name="Li J."/>
            <person name="Zhao F."/>
            <person name="Cao W."/>
        </authorList>
    </citation>
    <scope>NUCLEOTIDE SEQUENCE</scope>
    <source>
        <strain evidence="1">Rmic-2018</strain>
        <tissue evidence="1">Larvae</tissue>
    </source>
</reference>